<dbReference type="EMBL" id="CP002100">
    <property type="protein sequence ID" value="ADN51732.1"/>
    <property type="molecule type" value="Genomic_DNA"/>
</dbReference>
<organism evidence="1 2">
    <name type="scientific">Vulcanisaeta distributa (strain DSM 14429 / JCM 11212 / NBRC 100878 / IC-017)</name>
    <dbReference type="NCBI Taxonomy" id="572478"/>
    <lineage>
        <taxon>Archaea</taxon>
        <taxon>Thermoproteota</taxon>
        <taxon>Thermoprotei</taxon>
        <taxon>Thermoproteales</taxon>
        <taxon>Thermoproteaceae</taxon>
        <taxon>Vulcanisaeta</taxon>
    </lineage>
</organism>
<reference evidence="1 2" key="1">
    <citation type="journal article" date="2010" name="Stand. Genomic Sci.">
        <title>Complete genome sequence of Vulcanisaeta distributa type strain (IC-017).</title>
        <authorList>
            <person name="Mavromatis K."/>
            <person name="Sikorski J."/>
            <person name="Pabst E."/>
            <person name="Teshima H."/>
            <person name="Lapidus A."/>
            <person name="Lucas S."/>
            <person name="Nolan M."/>
            <person name="Glavina Del Rio T."/>
            <person name="Cheng J.F."/>
            <person name="Bruce D."/>
            <person name="Goodwin L."/>
            <person name="Pitluck S."/>
            <person name="Liolios K."/>
            <person name="Ivanova N."/>
            <person name="Mikhailova N."/>
            <person name="Pati A."/>
            <person name="Chen A."/>
            <person name="Palaniappan K."/>
            <person name="Land M."/>
            <person name="Hauser L."/>
            <person name="Chang Y.J."/>
            <person name="Jeffries C.D."/>
            <person name="Rohde M."/>
            <person name="Spring S."/>
            <person name="Goker M."/>
            <person name="Wirth R."/>
            <person name="Woyke T."/>
            <person name="Bristow J."/>
            <person name="Eisen J.A."/>
            <person name="Markowitz V."/>
            <person name="Hugenholtz P."/>
            <person name="Klenk H.P."/>
            <person name="Kyrpides N.C."/>
        </authorList>
    </citation>
    <scope>NUCLEOTIDE SEQUENCE [LARGE SCALE GENOMIC DNA]</scope>
    <source>
        <strain evidence="2">DSM 14429 / JCM 11212 / NBRC 100878 / IC-017</strain>
    </source>
</reference>
<keyword evidence="2" id="KW-1185">Reference proteome</keyword>
<reference evidence="2" key="2">
    <citation type="journal article" date="2010" name="Stand. Genomic Sci.">
        <title>Complete genome sequence of Vulcanisaeta distributa type strain (IC-017T).</title>
        <authorList>
            <person name="Mavromatis K."/>
            <person name="Sikorski J."/>
            <person name="Pabst E."/>
            <person name="Teshima H."/>
            <person name="Lapidus A."/>
            <person name="Lucas S."/>
            <person name="Nolan M."/>
            <person name="Glavina Del Rio T."/>
            <person name="Cheng J."/>
            <person name="Bruce D."/>
            <person name="Goodwin L."/>
            <person name="Pitluck S."/>
            <person name="Liolios K."/>
            <person name="Ivanova N."/>
            <person name="Mikhailova N."/>
            <person name="Pati A."/>
            <person name="Chen A."/>
            <person name="Palaniappan K."/>
            <person name="Land M."/>
            <person name="Hauser L."/>
            <person name="Chang Y."/>
            <person name="Jeffries C."/>
            <person name="Rohde M."/>
            <person name="Spring S."/>
            <person name="Goker M."/>
            <person name="Wirth R."/>
            <person name="Woyke T."/>
            <person name="Bristow J."/>
            <person name="Eisen J."/>
            <person name="Markowitz V."/>
            <person name="Hugenholtz P."/>
            <person name="Klenk H."/>
            <person name="Kyrpides N."/>
        </authorList>
    </citation>
    <scope>NUCLEOTIDE SEQUENCE [LARGE SCALE GENOMIC DNA]</scope>
    <source>
        <strain evidence="2">DSM 14429 / JCM 11212 / NBRC 100878 / IC-017</strain>
    </source>
</reference>
<dbReference type="Proteomes" id="UP000006681">
    <property type="component" value="Chromosome"/>
</dbReference>
<evidence type="ECO:0000313" key="1">
    <source>
        <dbReference type="EMBL" id="ADN51732.1"/>
    </source>
</evidence>
<evidence type="ECO:0000313" key="2">
    <source>
        <dbReference type="Proteomes" id="UP000006681"/>
    </source>
</evidence>
<protein>
    <submittedName>
        <fullName evidence="1">Uncharacterized protein</fullName>
    </submittedName>
</protein>
<dbReference type="HOGENOM" id="CLU_3131053_0_0_2"/>
<dbReference type="AlphaFoldDB" id="E1QR42"/>
<name>E1QR42_VULDI</name>
<accession>E1QR42</accession>
<gene>
    <name evidence="1" type="ordered locus">Vdis_2364</name>
</gene>
<proteinExistence type="predicted"/>
<sequence>MNAEALFQAMTYVASRSRNMRVSDTLSSEAGKLLKEPAQYLATYSKQNQ</sequence>
<dbReference type="KEGG" id="vdi:Vdis_2364"/>